<gene>
    <name evidence="2" type="ORF">KAK11_16585</name>
</gene>
<protein>
    <submittedName>
        <fullName evidence="2">GNAT family N-acetyltransferase</fullName>
    </submittedName>
</protein>
<organism evidence="2 3">
    <name type="scientific">Ideonella paludis</name>
    <dbReference type="NCBI Taxonomy" id="1233411"/>
    <lineage>
        <taxon>Bacteria</taxon>
        <taxon>Pseudomonadati</taxon>
        <taxon>Pseudomonadota</taxon>
        <taxon>Betaproteobacteria</taxon>
        <taxon>Burkholderiales</taxon>
        <taxon>Sphaerotilaceae</taxon>
        <taxon>Ideonella</taxon>
    </lineage>
</organism>
<accession>A0ABS5E0L8</accession>
<evidence type="ECO:0000313" key="2">
    <source>
        <dbReference type="EMBL" id="MBQ0936946.1"/>
    </source>
</evidence>
<dbReference type="EMBL" id="JAGQDG010000006">
    <property type="protein sequence ID" value="MBQ0936946.1"/>
    <property type="molecule type" value="Genomic_DNA"/>
</dbReference>
<comment type="caution">
    <text evidence="2">The sequence shown here is derived from an EMBL/GenBank/DDBJ whole genome shotgun (WGS) entry which is preliminary data.</text>
</comment>
<name>A0ABS5E0L8_9BURK</name>
<evidence type="ECO:0000259" key="1">
    <source>
        <dbReference type="PROSITE" id="PS51186"/>
    </source>
</evidence>
<dbReference type="PROSITE" id="PS51186">
    <property type="entry name" value="GNAT"/>
    <property type="match status" value="1"/>
</dbReference>
<keyword evidence="3" id="KW-1185">Reference proteome</keyword>
<dbReference type="PANTHER" id="PTHR43441">
    <property type="entry name" value="RIBOSOMAL-PROTEIN-SERINE ACETYLTRANSFERASE"/>
    <property type="match status" value="1"/>
</dbReference>
<dbReference type="Gene3D" id="3.40.630.30">
    <property type="match status" value="1"/>
</dbReference>
<feature type="domain" description="N-acetyltransferase" evidence="1">
    <location>
        <begin position="7"/>
        <end position="171"/>
    </location>
</feature>
<dbReference type="PANTHER" id="PTHR43441:SF10">
    <property type="entry name" value="ACETYLTRANSFERASE"/>
    <property type="match status" value="1"/>
</dbReference>
<dbReference type="Proteomes" id="UP000672097">
    <property type="component" value="Unassembled WGS sequence"/>
</dbReference>
<dbReference type="InterPro" id="IPR016181">
    <property type="entry name" value="Acyl_CoA_acyltransferase"/>
</dbReference>
<dbReference type="SUPFAM" id="SSF55729">
    <property type="entry name" value="Acyl-CoA N-acyltransferases (Nat)"/>
    <property type="match status" value="1"/>
</dbReference>
<proteinExistence type="predicted"/>
<reference evidence="2 3" key="1">
    <citation type="submission" date="2021-04" db="EMBL/GenBank/DDBJ databases">
        <title>The genome sequence of type strain Ideonella paludis KCTC 32238.</title>
        <authorList>
            <person name="Liu Y."/>
        </authorList>
    </citation>
    <scope>NUCLEOTIDE SEQUENCE [LARGE SCALE GENOMIC DNA]</scope>
    <source>
        <strain evidence="2 3">KCTC 32238</strain>
    </source>
</reference>
<dbReference type="Pfam" id="PF13302">
    <property type="entry name" value="Acetyltransf_3"/>
    <property type="match status" value="1"/>
</dbReference>
<dbReference type="InterPro" id="IPR000182">
    <property type="entry name" value="GNAT_dom"/>
</dbReference>
<sequence>MLRAAAFLLRPYRDDDAPAMSAGVRESVQTVGRWMSWAKADFSDYDALCWFAACNAARAAGEAHEFGIFTLDGQFVGGCGLNQFNAVNKFCNLGYWVRSSKQGMGAATSATLALRDLALQNLGQARVEIVVADGNEPSLAVARRAGAAYEGLARRRLQLHGQAVDAHLFAFTAS</sequence>
<evidence type="ECO:0000313" key="3">
    <source>
        <dbReference type="Proteomes" id="UP000672097"/>
    </source>
</evidence>
<dbReference type="InterPro" id="IPR051908">
    <property type="entry name" value="Ribosomal_N-acetyltransferase"/>
</dbReference>
<dbReference type="RefSeq" id="WP_210810346.1">
    <property type="nucleotide sequence ID" value="NZ_JAGQDG010000006.1"/>
</dbReference>